<dbReference type="InterPro" id="IPR045423">
    <property type="entry name" value="DUF6510"/>
</dbReference>
<evidence type="ECO:0008006" key="3">
    <source>
        <dbReference type="Google" id="ProtNLM"/>
    </source>
</evidence>
<evidence type="ECO:0000313" key="1">
    <source>
        <dbReference type="EMBL" id="TKK85123.1"/>
    </source>
</evidence>
<comment type="caution">
    <text evidence="1">The sequence shown here is derived from an EMBL/GenBank/DDBJ whole genome shotgun (WGS) entry which is preliminary data.</text>
</comment>
<reference evidence="1 2" key="1">
    <citation type="submission" date="2019-04" db="EMBL/GenBank/DDBJ databases">
        <title>Herbidospora sp. NEAU-GS14.nov., a novel actinomycete isolated from soil.</title>
        <authorList>
            <person name="Han L."/>
        </authorList>
    </citation>
    <scope>NUCLEOTIDE SEQUENCE [LARGE SCALE GENOMIC DNA]</scope>
    <source>
        <strain evidence="1 2">NEAU-GS14</strain>
    </source>
</reference>
<dbReference type="Proteomes" id="UP000308705">
    <property type="component" value="Unassembled WGS sequence"/>
</dbReference>
<sequence>MENLDYQDGNALAGPLSEIFTLDVTTAHGTCAGCGRRGALAELRVYGPEPGLVARCPGCEEVVLTLVRGPKDAWLDLRGSVSLRIPITE</sequence>
<dbReference type="OrthoDB" id="165401at2"/>
<gene>
    <name evidence="1" type="ORF">FDA94_27275</name>
</gene>
<dbReference type="EMBL" id="SZQA01000030">
    <property type="protein sequence ID" value="TKK85123.1"/>
    <property type="molecule type" value="Genomic_DNA"/>
</dbReference>
<name>A0A4V5V0M4_9ACTN</name>
<accession>A0A4V5V0M4</accession>
<organism evidence="1 2">
    <name type="scientific">Herbidospora galbida</name>
    <dbReference type="NCBI Taxonomy" id="2575442"/>
    <lineage>
        <taxon>Bacteria</taxon>
        <taxon>Bacillati</taxon>
        <taxon>Actinomycetota</taxon>
        <taxon>Actinomycetes</taxon>
        <taxon>Streptosporangiales</taxon>
        <taxon>Streptosporangiaceae</taxon>
        <taxon>Herbidospora</taxon>
    </lineage>
</organism>
<evidence type="ECO:0000313" key="2">
    <source>
        <dbReference type="Proteomes" id="UP000308705"/>
    </source>
</evidence>
<protein>
    <recommendedName>
        <fullName evidence="3">Hydrogenase maturation nickel metallochaperone HypA</fullName>
    </recommendedName>
</protein>
<dbReference type="RefSeq" id="WP_137249925.1">
    <property type="nucleotide sequence ID" value="NZ_SZQA01000030.1"/>
</dbReference>
<keyword evidence="2" id="KW-1185">Reference proteome</keyword>
<dbReference type="AlphaFoldDB" id="A0A4V5V0M4"/>
<proteinExistence type="predicted"/>
<dbReference type="Pfam" id="PF20120">
    <property type="entry name" value="DUF6510"/>
    <property type="match status" value="1"/>
</dbReference>